<protein>
    <submittedName>
        <fullName evidence="2">AHJR-like domain-containing protein</fullName>
    </submittedName>
</protein>
<evidence type="ECO:0000313" key="1">
    <source>
        <dbReference type="Proteomes" id="UP000095283"/>
    </source>
</evidence>
<sequence>MVGKTVKYPEYVNWLEELRKQGGYKWVTQERNFPLNTSLHKHPTPRSYEQIKKSVLESVRVRRLDIDDDATFDYRSLHSEVRDLLTLLDSLGIVIHIATSVDYDLR</sequence>
<evidence type="ECO:0000313" key="2">
    <source>
        <dbReference type="WBParaSite" id="Hba_05489"/>
    </source>
</evidence>
<dbReference type="AlphaFoldDB" id="A0A1I7WKD0"/>
<name>A0A1I7WKD0_HETBA</name>
<accession>A0A1I7WKD0</accession>
<keyword evidence="1" id="KW-1185">Reference proteome</keyword>
<proteinExistence type="predicted"/>
<organism evidence="1 2">
    <name type="scientific">Heterorhabditis bacteriophora</name>
    <name type="common">Entomopathogenic nematode worm</name>
    <dbReference type="NCBI Taxonomy" id="37862"/>
    <lineage>
        <taxon>Eukaryota</taxon>
        <taxon>Metazoa</taxon>
        <taxon>Ecdysozoa</taxon>
        <taxon>Nematoda</taxon>
        <taxon>Chromadorea</taxon>
        <taxon>Rhabditida</taxon>
        <taxon>Rhabditina</taxon>
        <taxon>Rhabditomorpha</taxon>
        <taxon>Strongyloidea</taxon>
        <taxon>Heterorhabditidae</taxon>
        <taxon>Heterorhabditis</taxon>
    </lineage>
</organism>
<dbReference type="WBParaSite" id="Hba_05489">
    <property type="protein sequence ID" value="Hba_05489"/>
    <property type="gene ID" value="Hba_05489"/>
</dbReference>
<reference evidence="2" key="1">
    <citation type="submission" date="2016-11" db="UniProtKB">
        <authorList>
            <consortium name="WormBaseParasite"/>
        </authorList>
    </citation>
    <scope>IDENTIFICATION</scope>
</reference>
<dbReference type="Proteomes" id="UP000095283">
    <property type="component" value="Unplaced"/>
</dbReference>